<dbReference type="Proteomes" id="UP001222325">
    <property type="component" value="Unassembled WGS sequence"/>
</dbReference>
<accession>A0AAD6U7L4</accession>
<name>A0AAD6U7L4_9AGAR</name>
<dbReference type="Pfam" id="PF18759">
    <property type="entry name" value="Plavaka"/>
    <property type="match status" value="1"/>
</dbReference>
<organism evidence="2 3">
    <name type="scientific">Mycena belliarum</name>
    <dbReference type="NCBI Taxonomy" id="1033014"/>
    <lineage>
        <taxon>Eukaryota</taxon>
        <taxon>Fungi</taxon>
        <taxon>Dikarya</taxon>
        <taxon>Basidiomycota</taxon>
        <taxon>Agaricomycotina</taxon>
        <taxon>Agaricomycetes</taxon>
        <taxon>Agaricomycetidae</taxon>
        <taxon>Agaricales</taxon>
        <taxon>Marasmiineae</taxon>
        <taxon>Mycenaceae</taxon>
        <taxon>Mycena</taxon>
    </lineage>
</organism>
<comment type="caution">
    <text evidence="2">The sequence shown here is derived from an EMBL/GenBank/DDBJ whole genome shotgun (WGS) entry which is preliminary data.</text>
</comment>
<feature type="region of interest" description="Disordered" evidence="1">
    <location>
        <begin position="59"/>
        <end position="99"/>
    </location>
</feature>
<dbReference type="EMBL" id="JARJCN010000017">
    <property type="protein sequence ID" value="KAJ7092944.1"/>
    <property type="molecule type" value="Genomic_DNA"/>
</dbReference>
<gene>
    <name evidence="2" type="ORF">B0H15DRAFT_938487</name>
</gene>
<protein>
    <submittedName>
        <fullName evidence="2">Uncharacterized protein</fullName>
    </submittedName>
</protein>
<evidence type="ECO:0000313" key="3">
    <source>
        <dbReference type="Proteomes" id="UP001222325"/>
    </source>
</evidence>
<evidence type="ECO:0000256" key="1">
    <source>
        <dbReference type="SAM" id="MobiDB-lite"/>
    </source>
</evidence>
<dbReference type="AlphaFoldDB" id="A0AAD6U7L4"/>
<reference evidence="2" key="1">
    <citation type="submission" date="2023-03" db="EMBL/GenBank/DDBJ databases">
        <title>Massive genome expansion in bonnet fungi (Mycena s.s.) driven by repeated elements and novel gene families across ecological guilds.</title>
        <authorList>
            <consortium name="Lawrence Berkeley National Laboratory"/>
            <person name="Harder C.B."/>
            <person name="Miyauchi S."/>
            <person name="Viragh M."/>
            <person name="Kuo A."/>
            <person name="Thoen E."/>
            <person name="Andreopoulos B."/>
            <person name="Lu D."/>
            <person name="Skrede I."/>
            <person name="Drula E."/>
            <person name="Henrissat B."/>
            <person name="Morin E."/>
            <person name="Kohler A."/>
            <person name="Barry K."/>
            <person name="LaButti K."/>
            <person name="Morin E."/>
            <person name="Salamov A."/>
            <person name="Lipzen A."/>
            <person name="Mereny Z."/>
            <person name="Hegedus B."/>
            <person name="Baldrian P."/>
            <person name="Stursova M."/>
            <person name="Weitz H."/>
            <person name="Taylor A."/>
            <person name="Grigoriev I.V."/>
            <person name="Nagy L.G."/>
            <person name="Martin F."/>
            <person name="Kauserud H."/>
        </authorList>
    </citation>
    <scope>NUCLEOTIDE SEQUENCE</scope>
    <source>
        <strain evidence="2">CBHHK173m</strain>
    </source>
</reference>
<sequence>MARGKRKQASHAEPKGPLKKPKCPWCKQHRDGRGFDKHQVFCRADHLWRKNARAALEPHFSNGEDADGPEIDLQPFDAAQPMDLDPPGPSPGPDTAEEFIGPLLPGAYFKYIPHPHSTDPTPMIVPLTSSSQRPSFTEFHPETRAKAWFPFRTRADFEVAEIVVKGGLNPDLTNNLLTGVNENWGTGKSCLTIRNSNELQDILATARKYGVTFKAASVFASYKGQIHEIKFEYRDPWEWITTLLNDSTLSSTSMYHAVQKFYCEGTTSQTYRERVVDEPNTADAWWISESKLPEADPYPHCLFPMHIWLDEGLVTKRVTMHPMVLRPVFQPGNIRNASGNGGGILVGYMTAIHDPLDPTSRNAPQTLEFAKYKMEIYQKILAVIFSSCKCRSHGGEPIRCPDNVARVFHPDILISSLDGKEAAYFNACRAALANFPCPKCLVHKADLHKITGSFELRTSATMKATVVKAMKKATKTKTEDILKSFGLHGVKHFLWDFRFSDPYAAYSYDTLHSDDLGKWGHHLWPLLLDALENLQQKGTFAENMRRFSRWPNLKHFNQVTTVHFTDGQSFYDILKCVLPCIVQLFPPEDPLVHCIRAYQQYRIMVGMHCMPERRLERLDVFIQNYEHWCSMVSDVYGKSFDFFKQHATSHVVADIRAKGTTNHGSTRPGEGFQQEAHEAYLKTNGKDVARQMNRIDETQEAIARIRMTIDNDDKATHESEDTDHNIDETPVDPEADAHWAFGAPVPGRLINSLAFEDANNGSAFRNFDFRLRRFISDTFPEERIKYEDTIMIRSFKCVHLSYQSLEDWRGARDIIRCNNSFHGRTRFDCFLVNLTDPGLHFARVRSLLRCSLPSGRQIDVALVHMFVPSRWKPRTRWAGYQIRDEERESSFLSMEHVIRGALLEPVASSAKEAAHFVIDTIDADMFLRADM</sequence>
<dbReference type="InterPro" id="IPR041078">
    <property type="entry name" value="Plavaka"/>
</dbReference>
<proteinExistence type="predicted"/>
<evidence type="ECO:0000313" key="2">
    <source>
        <dbReference type="EMBL" id="KAJ7092944.1"/>
    </source>
</evidence>
<keyword evidence="3" id="KW-1185">Reference proteome</keyword>
<feature type="region of interest" description="Disordered" evidence="1">
    <location>
        <begin position="1"/>
        <end position="25"/>
    </location>
</feature>